<accession>A0A8X7QAF8</accession>
<proteinExistence type="predicted"/>
<sequence length="249" mass="27901">MIQSILPQHVPEILRIKPSITGAEDSYVWLASSSGVYSAKSGYYVATAMEIIDSTANQNYYKAIWRCKTSPKLHLFLWKIAQGALALGENLAKRGLVSNVTCRHCGELETAEHIFLHCHFTSIWSLQIWSSSFSPADCASFSEAFPGSSLLTLLPPWGLTGNIFPWVVWRIWTAKNYLIFENRAWTPLEILTKAVSNAKEWHLAQISTTQPRSSMSLSSNPPLQTTSLGMWVDLHHRTGRAVPPGYCYI</sequence>
<feature type="domain" description="Reverse transcriptase zinc-binding" evidence="1">
    <location>
        <begin position="38"/>
        <end position="124"/>
    </location>
</feature>
<protein>
    <recommendedName>
        <fullName evidence="1">Reverse transcriptase zinc-binding domain-containing protein</fullName>
    </recommendedName>
</protein>
<organism evidence="2 3">
    <name type="scientific">Brassica carinata</name>
    <name type="common">Ethiopian mustard</name>
    <name type="synonym">Abyssinian cabbage</name>
    <dbReference type="NCBI Taxonomy" id="52824"/>
    <lineage>
        <taxon>Eukaryota</taxon>
        <taxon>Viridiplantae</taxon>
        <taxon>Streptophyta</taxon>
        <taxon>Embryophyta</taxon>
        <taxon>Tracheophyta</taxon>
        <taxon>Spermatophyta</taxon>
        <taxon>Magnoliopsida</taxon>
        <taxon>eudicotyledons</taxon>
        <taxon>Gunneridae</taxon>
        <taxon>Pentapetalae</taxon>
        <taxon>rosids</taxon>
        <taxon>malvids</taxon>
        <taxon>Brassicales</taxon>
        <taxon>Brassicaceae</taxon>
        <taxon>Brassiceae</taxon>
        <taxon>Brassica</taxon>
    </lineage>
</organism>
<dbReference type="InterPro" id="IPR026960">
    <property type="entry name" value="RVT-Znf"/>
</dbReference>
<dbReference type="Pfam" id="PF13966">
    <property type="entry name" value="zf-RVT"/>
    <property type="match status" value="1"/>
</dbReference>
<name>A0A8X7QAF8_BRACI</name>
<reference evidence="2 3" key="1">
    <citation type="submission" date="2020-02" db="EMBL/GenBank/DDBJ databases">
        <authorList>
            <person name="Ma Q."/>
            <person name="Huang Y."/>
            <person name="Song X."/>
            <person name="Pei D."/>
        </authorList>
    </citation>
    <scope>NUCLEOTIDE SEQUENCE [LARGE SCALE GENOMIC DNA]</scope>
    <source>
        <strain evidence="2">Sxm20200214</strain>
        <tissue evidence="2">Leaf</tissue>
    </source>
</reference>
<evidence type="ECO:0000313" key="2">
    <source>
        <dbReference type="EMBL" id="KAG2265060.1"/>
    </source>
</evidence>
<keyword evidence="3" id="KW-1185">Reference proteome</keyword>
<dbReference type="Proteomes" id="UP000886595">
    <property type="component" value="Unassembled WGS sequence"/>
</dbReference>
<dbReference type="EMBL" id="JAAMPC010000014">
    <property type="protein sequence ID" value="KAG2265060.1"/>
    <property type="molecule type" value="Genomic_DNA"/>
</dbReference>
<gene>
    <name evidence="2" type="ORF">Bca52824_072139</name>
</gene>
<dbReference type="OrthoDB" id="1000319at2759"/>
<comment type="caution">
    <text evidence="2">The sequence shown here is derived from an EMBL/GenBank/DDBJ whole genome shotgun (WGS) entry which is preliminary data.</text>
</comment>
<dbReference type="AlphaFoldDB" id="A0A8X7QAF8"/>
<evidence type="ECO:0000259" key="1">
    <source>
        <dbReference type="Pfam" id="PF13966"/>
    </source>
</evidence>
<evidence type="ECO:0000313" key="3">
    <source>
        <dbReference type="Proteomes" id="UP000886595"/>
    </source>
</evidence>